<sequence length="32" mass="3832">MAEKVKWRGEDFRKEIGGKCQRNMEKACLFLE</sequence>
<organism evidence="1">
    <name type="scientific">marine sediment metagenome</name>
    <dbReference type="NCBI Taxonomy" id="412755"/>
    <lineage>
        <taxon>unclassified sequences</taxon>
        <taxon>metagenomes</taxon>
        <taxon>ecological metagenomes</taxon>
    </lineage>
</organism>
<proteinExistence type="predicted"/>
<dbReference type="EMBL" id="BARW01002859">
    <property type="protein sequence ID" value="GAI60791.1"/>
    <property type="molecule type" value="Genomic_DNA"/>
</dbReference>
<comment type="caution">
    <text evidence="1">The sequence shown here is derived from an EMBL/GenBank/DDBJ whole genome shotgun (WGS) entry which is preliminary data.</text>
</comment>
<feature type="non-terminal residue" evidence="1">
    <location>
        <position position="32"/>
    </location>
</feature>
<dbReference type="AlphaFoldDB" id="X1R116"/>
<reference evidence="1" key="1">
    <citation type="journal article" date="2014" name="Front. Microbiol.">
        <title>High frequency of phylogenetically diverse reductive dehalogenase-homologous genes in deep subseafloor sedimentary metagenomes.</title>
        <authorList>
            <person name="Kawai M."/>
            <person name="Futagami T."/>
            <person name="Toyoda A."/>
            <person name="Takaki Y."/>
            <person name="Nishi S."/>
            <person name="Hori S."/>
            <person name="Arai W."/>
            <person name="Tsubouchi T."/>
            <person name="Morono Y."/>
            <person name="Uchiyama I."/>
            <person name="Ito T."/>
            <person name="Fujiyama A."/>
            <person name="Inagaki F."/>
            <person name="Takami H."/>
        </authorList>
    </citation>
    <scope>NUCLEOTIDE SEQUENCE</scope>
    <source>
        <strain evidence="1">Expedition CK06-06</strain>
    </source>
</reference>
<gene>
    <name evidence="1" type="ORF">S12H4_07667</name>
</gene>
<protein>
    <submittedName>
        <fullName evidence="1">Uncharacterized protein</fullName>
    </submittedName>
</protein>
<name>X1R116_9ZZZZ</name>
<accession>X1R116</accession>
<evidence type="ECO:0000313" key="1">
    <source>
        <dbReference type="EMBL" id="GAI60791.1"/>
    </source>
</evidence>